<name>A0A8C3RDN5_9PASS</name>
<dbReference type="InterPro" id="IPR000477">
    <property type="entry name" value="RT_dom"/>
</dbReference>
<comment type="similarity">
    <text evidence="1">Belongs to the beta type-B retroviral polymerase family. HERV class-II K(HML-2) pol subfamily.</text>
</comment>
<sequence>MFCFPWRKKGWKGDPPESMDQRIFPEHSPGGARPRQLDPEEFSRLYLHQRPRKGWAGLRSQDGFHPSRGSRESWRDTGIPGQAGDGPGCAQVDGKEPGSRQNARAQQEKVKGENTPSESQTLRKDFRGEPSVPRQAQNGNVPREGMEEPQPLLQAGSSEDEEGESSGSSQSQDRDTDAATGQDLEPPWAVGMPRAEPRRWLWEKLRQLGEAMEQWEGKSTAALAAQLAQRITETPTPSYPMEPGICSIRQELGSRASPDLGAPVRNDGIFMGMLRVSGNAESREGDEDSEHSDWDRDWDWEQEQEQEPAVVAVLCLRQSRVSRALQEEFPEVWARSAVDCGRLAEEELLDGDPVPFQHQRRLAPDVERQMEGLLQEYLREGIVVEGTSRSNNPLILRRKPKGRGWRLGLDGRALNAATPAGSRERPDRAVILASIHPRSRFFSVLDFCSACLAIPLARSCWPRFAFTFRGRQFLFTRLPPGFRDTNSILHHRVAAMLDQLEPEPGAAPGIFHYYDDILITGKSWRQAESRTRRVLELIQSTGFKVNWDKAQLVQRRVNYLGITLGAEGRSVPKEKVWEIHRECNAPGPWDPRRLHSVLKKFESRQEFIPDFWELALPLHRLAQPGRREQEREWEWQWEQQEQLRQLREALKATPLRFPLRSRPFLIQLWVHTETVGAALLQEKAGTLLPVGYHSHRLSGRDLSPWDAWCQAAVRAVRAFQILTGPAPIVIQDLNGNYLLRGQAFVTGGSSSSQLTEPWTLLVAIKGPEPWESQRIVIPPAPLLGQLPPDIPRANVWFLAVEKGLFPCTSVGFAATSLEGRGMHGVSGKGVVEDAELEALREILEQHRSRFPLFLYCNCPGLVARLEMREREQGWNSCGNTWPRVLRWLRTFPGMLCIREVGTAGNVEPLEREQIKKVADSARALGCITRSSWILWEPSKSERQEIVAWCHQSRHEGVEQSLARVRAVEHWSSSQEDVTRWVRSCPTCRESDPDADPDPAPQRAEGPWSCLRISLSGALPSTPEGFGALLVVQDELSGWLDAFPLQQRAQADVSQTLLREVFRRFGKVRSVLLAPAPAWMRRSLEEAPLRNFWSRLECSELPVAAAAAAASVSKAAQAAGEGWARMLPLILAGVRSQWIEAEKLHPLLCVPGLPLELHWEWSSHDPSCGNELSRVRGMQLLPGYREQVEAALRTDPGSGAGIGIRGFRDLGTPDPGSEYARAAVRHRWIRDWIQSDHGLGGAGSGIGTGWTQAPP</sequence>
<evidence type="ECO:0000256" key="1">
    <source>
        <dbReference type="ARBA" id="ARBA00010879"/>
    </source>
</evidence>
<organism evidence="5 6">
    <name type="scientific">Cyanoderma ruficeps</name>
    <name type="common">rufous-capped babbler</name>
    <dbReference type="NCBI Taxonomy" id="181631"/>
    <lineage>
        <taxon>Eukaryota</taxon>
        <taxon>Metazoa</taxon>
        <taxon>Chordata</taxon>
        <taxon>Craniata</taxon>
        <taxon>Vertebrata</taxon>
        <taxon>Euteleostomi</taxon>
        <taxon>Archelosauria</taxon>
        <taxon>Archosauria</taxon>
        <taxon>Dinosauria</taxon>
        <taxon>Saurischia</taxon>
        <taxon>Theropoda</taxon>
        <taxon>Coelurosauria</taxon>
        <taxon>Aves</taxon>
        <taxon>Neognathae</taxon>
        <taxon>Neoaves</taxon>
        <taxon>Telluraves</taxon>
        <taxon>Australaves</taxon>
        <taxon>Passeriformes</taxon>
        <taxon>Sylvioidea</taxon>
        <taxon>Timaliidae</taxon>
        <taxon>Cyanoderma</taxon>
    </lineage>
</organism>
<dbReference type="SUPFAM" id="SSF56672">
    <property type="entry name" value="DNA/RNA polymerases"/>
    <property type="match status" value="1"/>
</dbReference>
<dbReference type="Gene3D" id="3.10.10.10">
    <property type="entry name" value="HIV Type 1 Reverse Transcriptase, subunit A, domain 1"/>
    <property type="match status" value="1"/>
</dbReference>
<protein>
    <recommendedName>
        <fullName evidence="2">ribonuclease H</fullName>
        <ecNumber evidence="2">3.1.26.4</ecNumber>
    </recommendedName>
</protein>
<dbReference type="AlphaFoldDB" id="A0A8C3RDN5"/>
<dbReference type="EC" id="3.1.26.4" evidence="2"/>
<feature type="compositionally biased region" description="Basic and acidic residues" evidence="3">
    <location>
        <begin position="11"/>
        <end position="25"/>
    </location>
</feature>
<dbReference type="InterPro" id="IPR041588">
    <property type="entry name" value="Integrase_H2C2"/>
</dbReference>
<keyword evidence="6" id="KW-1185">Reference proteome</keyword>
<feature type="region of interest" description="Disordered" evidence="3">
    <location>
        <begin position="1"/>
        <end position="192"/>
    </location>
</feature>
<dbReference type="PANTHER" id="PTHR33064:SF29">
    <property type="entry name" value="PEPTIDASE A2 DOMAIN-CONTAINING PROTEIN-RELATED"/>
    <property type="match status" value="1"/>
</dbReference>
<dbReference type="Ensembl" id="ENSCRFT00000020019.1">
    <property type="protein sequence ID" value="ENSCRFP00000019372.1"/>
    <property type="gene ID" value="ENSCRFG00000014518.1"/>
</dbReference>
<feature type="domain" description="Reverse transcriptase" evidence="4">
    <location>
        <begin position="376"/>
        <end position="564"/>
    </location>
</feature>
<evidence type="ECO:0000259" key="4">
    <source>
        <dbReference type="PROSITE" id="PS50878"/>
    </source>
</evidence>
<dbReference type="Pfam" id="PF17919">
    <property type="entry name" value="RT_RNaseH_2"/>
    <property type="match status" value="1"/>
</dbReference>
<dbReference type="InterPro" id="IPR043502">
    <property type="entry name" value="DNA/RNA_pol_sf"/>
</dbReference>
<dbReference type="InterPro" id="IPR043128">
    <property type="entry name" value="Rev_trsase/Diguanyl_cyclase"/>
</dbReference>
<accession>A0A8C3RDN5</accession>
<evidence type="ECO:0000256" key="3">
    <source>
        <dbReference type="SAM" id="MobiDB-lite"/>
    </source>
</evidence>
<evidence type="ECO:0000313" key="6">
    <source>
        <dbReference type="Proteomes" id="UP000694396"/>
    </source>
</evidence>
<dbReference type="Proteomes" id="UP000694396">
    <property type="component" value="Unplaced"/>
</dbReference>
<dbReference type="Pfam" id="PF00078">
    <property type="entry name" value="RVT_1"/>
    <property type="match status" value="1"/>
</dbReference>
<dbReference type="InterPro" id="IPR051320">
    <property type="entry name" value="Viral_Replic_Matur_Polypro"/>
</dbReference>
<dbReference type="PANTHER" id="PTHR33064">
    <property type="entry name" value="POL PROTEIN"/>
    <property type="match status" value="1"/>
</dbReference>
<reference evidence="5" key="1">
    <citation type="submission" date="2025-08" db="UniProtKB">
        <authorList>
            <consortium name="Ensembl"/>
        </authorList>
    </citation>
    <scope>IDENTIFICATION</scope>
</reference>
<reference evidence="5" key="2">
    <citation type="submission" date="2025-09" db="UniProtKB">
        <authorList>
            <consortium name="Ensembl"/>
        </authorList>
    </citation>
    <scope>IDENTIFICATION</scope>
</reference>
<dbReference type="PROSITE" id="PS50878">
    <property type="entry name" value="RT_POL"/>
    <property type="match status" value="1"/>
</dbReference>
<dbReference type="Gene3D" id="1.10.340.70">
    <property type="match status" value="1"/>
</dbReference>
<dbReference type="GO" id="GO:0004523">
    <property type="term" value="F:RNA-DNA hybrid ribonuclease activity"/>
    <property type="evidence" value="ECO:0007669"/>
    <property type="project" value="UniProtKB-EC"/>
</dbReference>
<dbReference type="Pfam" id="PF17921">
    <property type="entry name" value="Integrase_H2C2"/>
    <property type="match status" value="1"/>
</dbReference>
<dbReference type="InterPro" id="IPR041577">
    <property type="entry name" value="RT_RNaseH_2"/>
</dbReference>
<feature type="compositionally biased region" description="Basic residues" evidence="3">
    <location>
        <begin position="1"/>
        <end position="10"/>
    </location>
</feature>
<evidence type="ECO:0000256" key="2">
    <source>
        <dbReference type="ARBA" id="ARBA00012180"/>
    </source>
</evidence>
<proteinExistence type="inferred from homology"/>
<evidence type="ECO:0000313" key="5">
    <source>
        <dbReference type="Ensembl" id="ENSCRFP00000019372.1"/>
    </source>
</evidence>
<dbReference type="Gene3D" id="3.30.70.270">
    <property type="match status" value="2"/>
</dbReference>